<gene>
    <name evidence="1" type="ORF">ROA7745_00191</name>
</gene>
<organism evidence="1 2">
    <name type="scientific">Roseovarius aestuarii</name>
    <dbReference type="NCBI Taxonomy" id="475083"/>
    <lineage>
        <taxon>Bacteria</taxon>
        <taxon>Pseudomonadati</taxon>
        <taxon>Pseudomonadota</taxon>
        <taxon>Alphaproteobacteria</taxon>
        <taxon>Rhodobacterales</taxon>
        <taxon>Roseobacteraceae</taxon>
        <taxon>Roseovarius</taxon>
    </lineage>
</organism>
<dbReference type="Proteomes" id="UP000193224">
    <property type="component" value="Unassembled WGS sequence"/>
</dbReference>
<name>A0A1X7BLF9_9RHOB</name>
<sequence length="42" mass="4731">MAAGKTALHEMELEKGNFLFELALAPSQARLPFYVPQPETRQ</sequence>
<evidence type="ECO:0000313" key="1">
    <source>
        <dbReference type="EMBL" id="SMC10384.1"/>
    </source>
</evidence>
<accession>A0A1X7BLF9</accession>
<proteinExistence type="predicted"/>
<keyword evidence="2" id="KW-1185">Reference proteome</keyword>
<reference evidence="1 2" key="1">
    <citation type="submission" date="2017-03" db="EMBL/GenBank/DDBJ databases">
        <authorList>
            <person name="Afonso C.L."/>
            <person name="Miller P.J."/>
            <person name="Scott M.A."/>
            <person name="Spackman E."/>
            <person name="Goraichik I."/>
            <person name="Dimitrov K.M."/>
            <person name="Suarez D.L."/>
            <person name="Swayne D.E."/>
        </authorList>
    </citation>
    <scope>NUCLEOTIDE SEQUENCE [LARGE SCALE GENOMIC DNA]</scope>
    <source>
        <strain evidence="1 2">CECT 7745</strain>
    </source>
</reference>
<dbReference type="AlphaFoldDB" id="A0A1X7BLF9"/>
<evidence type="ECO:0000313" key="2">
    <source>
        <dbReference type="Proteomes" id="UP000193224"/>
    </source>
</evidence>
<dbReference type="EMBL" id="FWXB01000001">
    <property type="protein sequence ID" value="SMC10384.1"/>
    <property type="molecule type" value="Genomic_DNA"/>
</dbReference>
<protein>
    <submittedName>
        <fullName evidence="1">Uncharacterized protein</fullName>
    </submittedName>
</protein>